<evidence type="ECO:0000313" key="3">
    <source>
        <dbReference type="EMBL" id="NIJ45984.1"/>
    </source>
</evidence>
<evidence type="ECO:0000313" key="4">
    <source>
        <dbReference type="Proteomes" id="UP000745859"/>
    </source>
</evidence>
<feature type="domain" description="Type IX secretion system protein PorV" evidence="2">
    <location>
        <begin position="23"/>
        <end position="260"/>
    </location>
</feature>
<dbReference type="EMBL" id="JAASQL010000004">
    <property type="protein sequence ID" value="NIJ45984.1"/>
    <property type="molecule type" value="Genomic_DNA"/>
</dbReference>
<protein>
    <recommendedName>
        <fullName evidence="2">Type IX secretion system protein PorV domain-containing protein</fullName>
    </recommendedName>
</protein>
<reference evidence="3 4" key="1">
    <citation type="submission" date="2020-03" db="EMBL/GenBank/DDBJ databases">
        <title>Genomic Encyclopedia of Type Strains, Phase IV (KMG-IV): sequencing the most valuable type-strain genomes for metagenomic binning, comparative biology and taxonomic classification.</title>
        <authorList>
            <person name="Goeker M."/>
        </authorList>
    </citation>
    <scope>NUCLEOTIDE SEQUENCE [LARGE SCALE GENOMIC DNA]</scope>
    <source>
        <strain evidence="3 4">DSM 101599</strain>
    </source>
</reference>
<name>A0ABX0UCB6_9FLAO</name>
<feature type="signal peptide" evidence="1">
    <location>
        <begin position="1"/>
        <end position="23"/>
    </location>
</feature>
<gene>
    <name evidence="3" type="ORF">FHR24_002462</name>
</gene>
<keyword evidence="1" id="KW-0732">Signal</keyword>
<dbReference type="RefSeq" id="WP_167189171.1">
    <property type="nucleotide sequence ID" value="NZ_JAASQL010000004.1"/>
</dbReference>
<dbReference type="Pfam" id="PF19572">
    <property type="entry name" value="PorV"/>
    <property type="match status" value="1"/>
</dbReference>
<evidence type="ECO:0000256" key="1">
    <source>
        <dbReference type="SAM" id="SignalP"/>
    </source>
</evidence>
<accession>A0ABX0UCB6</accession>
<dbReference type="InterPro" id="IPR047799">
    <property type="entry name" value="T9SS_OM_PorV"/>
</dbReference>
<dbReference type="Gene3D" id="2.40.160.60">
    <property type="entry name" value="Outer membrane protein transport protein (OMPP1/FadL/TodX)"/>
    <property type="match status" value="1"/>
</dbReference>
<proteinExistence type="predicted"/>
<dbReference type="NCBIfam" id="NF033710">
    <property type="entry name" value="T9SS_OM_PorV"/>
    <property type="match status" value="1"/>
</dbReference>
<organism evidence="3 4">
    <name type="scientific">Wenyingzhuangia heitensis</name>
    <dbReference type="NCBI Taxonomy" id="1487859"/>
    <lineage>
        <taxon>Bacteria</taxon>
        <taxon>Pseudomonadati</taxon>
        <taxon>Bacteroidota</taxon>
        <taxon>Flavobacteriia</taxon>
        <taxon>Flavobacteriales</taxon>
        <taxon>Flavobacteriaceae</taxon>
        <taxon>Wenyingzhuangia</taxon>
    </lineage>
</organism>
<feature type="chain" id="PRO_5046403486" description="Type IX secretion system protein PorV domain-containing protein" evidence="1">
    <location>
        <begin position="24"/>
        <end position="369"/>
    </location>
</feature>
<evidence type="ECO:0000259" key="2">
    <source>
        <dbReference type="Pfam" id="PF19572"/>
    </source>
</evidence>
<dbReference type="InterPro" id="IPR045741">
    <property type="entry name" value="PorV"/>
</dbReference>
<sequence length="369" mass="40225">MRILKLNLTTLVLTVLFSTSLYAQENNTITTVAPFLNIVTDARAAAMGDVGVASSADGNALFHNAAKMVFHKNEVTLGINYTPWLRNLTDDIYVGNFTYQQKIDERSAFGGGIKYFNYGEIEITQSGDSGTSSKGSPYELALDAAYSLKLSENYSMAVALRYIRSDLSITGTSISDIQPSNGFAVDISGYYVSNEMAFSEFNGVARAGFNISNIGPKVSVLNSEGFLPTNLKLGGGFDFIVDDYNQLGLTLEFTKLLVPAVDGEDKNFIEGMISSFGDAPGGLKEELQEVTIGLGAEYLYNNAFAFRAGYFKENENKGNRNFFTLGAGFRASSFNVDISYLASNSVVNNPLENTLRFSLSFDLGDIYEY</sequence>
<dbReference type="NCBIfam" id="NF033709">
    <property type="entry name" value="PorV_fam"/>
    <property type="match status" value="1"/>
</dbReference>
<comment type="caution">
    <text evidence="3">The sequence shown here is derived from an EMBL/GenBank/DDBJ whole genome shotgun (WGS) entry which is preliminary data.</text>
</comment>
<dbReference type="Proteomes" id="UP000745859">
    <property type="component" value="Unassembled WGS sequence"/>
</dbReference>
<keyword evidence="4" id="KW-1185">Reference proteome</keyword>
<dbReference type="SUPFAM" id="SSF56935">
    <property type="entry name" value="Porins"/>
    <property type="match status" value="1"/>
</dbReference>